<keyword evidence="6" id="KW-0418">Kinase</keyword>
<evidence type="ECO:0000256" key="8">
    <source>
        <dbReference type="ARBA" id="ARBA00023012"/>
    </source>
</evidence>
<evidence type="ECO:0000256" key="11">
    <source>
        <dbReference type="SAM" id="MobiDB-lite"/>
    </source>
</evidence>
<dbReference type="CDD" id="cd00082">
    <property type="entry name" value="HisKA"/>
    <property type="match status" value="2"/>
</dbReference>
<dbReference type="SMART" id="SM00388">
    <property type="entry name" value="HisKA"/>
    <property type="match status" value="2"/>
</dbReference>
<keyword evidence="7" id="KW-0067">ATP-binding</keyword>
<dbReference type="Pfam" id="PF00072">
    <property type="entry name" value="Response_reg"/>
    <property type="match status" value="1"/>
</dbReference>
<evidence type="ECO:0000256" key="9">
    <source>
        <dbReference type="PROSITE-ProRule" id="PRU00169"/>
    </source>
</evidence>
<dbReference type="Gene3D" id="1.10.287.130">
    <property type="match status" value="2"/>
</dbReference>
<keyword evidence="8" id="KW-0902">Two-component regulatory system</keyword>
<organism evidence="13">
    <name type="scientific">Cyanothece sp. (strain PCC 7425 / ATCC 29141)</name>
    <dbReference type="NCBI Taxonomy" id="395961"/>
    <lineage>
        <taxon>Bacteria</taxon>
        <taxon>Bacillati</taxon>
        <taxon>Cyanobacteriota</taxon>
        <taxon>Cyanophyceae</taxon>
        <taxon>Gomontiellales</taxon>
        <taxon>Cyanothecaceae</taxon>
        <taxon>Cyanothece</taxon>
    </lineage>
</organism>
<feature type="compositionally biased region" description="Low complexity" evidence="11">
    <location>
        <begin position="1"/>
        <end position="22"/>
    </location>
</feature>
<evidence type="ECO:0000256" key="6">
    <source>
        <dbReference type="ARBA" id="ARBA00022777"/>
    </source>
</evidence>
<comment type="catalytic activity">
    <reaction evidence="1">
        <text>ATP + protein L-histidine = ADP + protein N-phospho-L-histidine.</text>
        <dbReference type="EC" id="2.7.13.3"/>
    </reaction>
</comment>
<dbReference type="PANTHER" id="PTHR45339">
    <property type="entry name" value="HYBRID SIGNAL TRANSDUCTION HISTIDINE KINASE J"/>
    <property type="match status" value="1"/>
</dbReference>
<evidence type="ECO:0000256" key="2">
    <source>
        <dbReference type="ARBA" id="ARBA00012438"/>
    </source>
</evidence>
<dbReference type="InterPro" id="IPR011006">
    <property type="entry name" value="CheY-like_superfamily"/>
</dbReference>
<feature type="region of interest" description="Disordered" evidence="11">
    <location>
        <begin position="1"/>
        <end position="23"/>
    </location>
</feature>
<dbReference type="EC" id="2.7.13.3" evidence="2"/>
<dbReference type="InterPro" id="IPR003661">
    <property type="entry name" value="HisK_dim/P_dom"/>
</dbReference>
<gene>
    <name evidence="13" type="ordered locus">Cyan7425_0749</name>
</gene>
<dbReference type="AlphaFoldDB" id="B8HVV8"/>
<evidence type="ECO:0000256" key="4">
    <source>
        <dbReference type="ARBA" id="ARBA00022679"/>
    </source>
</evidence>
<sequence>MTASESHPSSASASGTFSSQRSSLRHDLRTPINAILGYSEMLLEELSPEEDLEQILLNKINRAGQQLLEQVNQLVTPSSSAEVSQIRHSLRSPLTVVIGYTELLLEEMKAERQTDLERIRSASQQMLGLIEQIVLVETDPQVSQVTGVAATDVAPGSEVELGASGQASSEDLTGKILVVDDTLINRDLLSRRLERQGHTVKLSENGQQALQLLESQSFDLVLLDVIMPKMNGLELLRLMKDTPNWKDIPVIMISALDEVESAVRCIELGAEDYLTKPFNTILLKARIKACLEKKYLRDQERQYLHQVACLTEAAAAVEGAKFQPDSLAEVAQRQDALGQLARVFQHMAAEVYGREQRLQQQIQQLKIEIDQEKRVRQVAEITESGFFRDLQQRAALLRKKVNSDDG</sequence>
<proteinExistence type="predicted"/>
<dbReference type="InterPro" id="IPR001789">
    <property type="entry name" value="Sig_transdc_resp-reg_receiver"/>
</dbReference>
<dbReference type="OrthoDB" id="311592at2"/>
<dbReference type="FunFam" id="3.40.50.2300:FF:000121">
    <property type="entry name" value="Sensor histidine kinase RcsC"/>
    <property type="match status" value="1"/>
</dbReference>
<dbReference type="GO" id="GO:0005524">
    <property type="term" value="F:ATP binding"/>
    <property type="evidence" value="ECO:0007669"/>
    <property type="project" value="UniProtKB-KW"/>
</dbReference>
<dbReference type="PROSITE" id="PS50110">
    <property type="entry name" value="RESPONSE_REGULATORY"/>
    <property type="match status" value="1"/>
</dbReference>
<dbReference type="SMART" id="SM00448">
    <property type="entry name" value="REC"/>
    <property type="match status" value="1"/>
</dbReference>
<feature type="coiled-coil region" evidence="10">
    <location>
        <begin position="348"/>
        <end position="382"/>
    </location>
</feature>
<dbReference type="Gene3D" id="3.40.50.2300">
    <property type="match status" value="1"/>
</dbReference>
<evidence type="ECO:0000256" key="7">
    <source>
        <dbReference type="ARBA" id="ARBA00022840"/>
    </source>
</evidence>
<keyword evidence="5" id="KW-0547">Nucleotide-binding</keyword>
<accession>B8HVV8</accession>
<evidence type="ECO:0000259" key="12">
    <source>
        <dbReference type="PROSITE" id="PS50110"/>
    </source>
</evidence>
<evidence type="ECO:0000256" key="10">
    <source>
        <dbReference type="SAM" id="Coils"/>
    </source>
</evidence>
<dbReference type="HOGENOM" id="CLU_806381_0_0_3"/>
<evidence type="ECO:0000256" key="1">
    <source>
        <dbReference type="ARBA" id="ARBA00000085"/>
    </source>
</evidence>
<dbReference type="SUPFAM" id="SSF52172">
    <property type="entry name" value="CheY-like"/>
    <property type="match status" value="1"/>
</dbReference>
<feature type="domain" description="Response regulatory" evidence="12">
    <location>
        <begin position="175"/>
        <end position="291"/>
    </location>
</feature>
<dbReference type="eggNOG" id="COG3706">
    <property type="taxonomic scope" value="Bacteria"/>
</dbReference>
<evidence type="ECO:0000256" key="3">
    <source>
        <dbReference type="ARBA" id="ARBA00022553"/>
    </source>
</evidence>
<evidence type="ECO:0000256" key="5">
    <source>
        <dbReference type="ARBA" id="ARBA00022741"/>
    </source>
</evidence>
<dbReference type="GO" id="GO:0000155">
    <property type="term" value="F:phosphorelay sensor kinase activity"/>
    <property type="evidence" value="ECO:0007669"/>
    <property type="project" value="InterPro"/>
</dbReference>
<keyword evidence="4" id="KW-0808">Transferase</keyword>
<keyword evidence="10" id="KW-0175">Coiled coil</keyword>
<name>B8HVV8_CYAP4</name>
<dbReference type="InterPro" id="IPR036097">
    <property type="entry name" value="HisK_dim/P_sf"/>
</dbReference>
<keyword evidence="3 9" id="KW-0597">Phosphoprotein</keyword>
<protein>
    <recommendedName>
        <fullName evidence="2">histidine kinase</fullName>
        <ecNumber evidence="2">2.7.13.3</ecNumber>
    </recommendedName>
</protein>
<evidence type="ECO:0000313" key="13">
    <source>
        <dbReference type="EMBL" id="ACL43136.1"/>
    </source>
</evidence>
<dbReference type="EMBL" id="CP001344">
    <property type="protein sequence ID" value="ACL43136.1"/>
    <property type="molecule type" value="Genomic_DNA"/>
</dbReference>
<dbReference type="Pfam" id="PF00512">
    <property type="entry name" value="HisKA"/>
    <property type="match status" value="2"/>
</dbReference>
<dbReference type="SUPFAM" id="SSF47384">
    <property type="entry name" value="Homodimeric domain of signal transducing histidine kinase"/>
    <property type="match status" value="2"/>
</dbReference>
<dbReference type="PANTHER" id="PTHR45339:SF1">
    <property type="entry name" value="HYBRID SIGNAL TRANSDUCTION HISTIDINE KINASE J"/>
    <property type="match status" value="1"/>
</dbReference>
<feature type="modified residue" description="4-aspartylphosphate" evidence="9">
    <location>
        <position position="224"/>
    </location>
</feature>
<dbReference type="STRING" id="395961.Cyan7425_0749"/>
<reference evidence="13" key="1">
    <citation type="submission" date="2009-01" db="EMBL/GenBank/DDBJ databases">
        <title>Complete sequence of chromosome Cyanothece sp. PCC 7425.</title>
        <authorList>
            <consortium name="US DOE Joint Genome Institute"/>
            <person name="Lucas S."/>
            <person name="Copeland A."/>
            <person name="Lapidus A."/>
            <person name="Glavina del Rio T."/>
            <person name="Dalin E."/>
            <person name="Tice H."/>
            <person name="Bruce D."/>
            <person name="Goodwin L."/>
            <person name="Pitluck S."/>
            <person name="Sims D."/>
            <person name="Meineke L."/>
            <person name="Brettin T."/>
            <person name="Detter J.C."/>
            <person name="Han C."/>
            <person name="Larimer F."/>
            <person name="Land M."/>
            <person name="Hauser L."/>
            <person name="Kyrpides N."/>
            <person name="Ovchinnikova G."/>
            <person name="Liberton M."/>
            <person name="Stoeckel J."/>
            <person name="Banerjee A."/>
            <person name="Singh A."/>
            <person name="Page L."/>
            <person name="Sato H."/>
            <person name="Zhao L."/>
            <person name="Sherman L."/>
            <person name="Pakrasi H."/>
            <person name="Richardson P."/>
        </authorList>
    </citation>
    <scope>NUCLEOTIDE SEQUENCE</scope>
    <source>
        <strain evidence="13">PCC 7425</strain>
    </source>
</reference>
<dbReference type="KEGG" id="cyn:Cyan7425_0749"/>